<dbReference type="Proteomes" id="UP000789524">
    <property type="component" value="Unassembled WGS sequence"/>
</dbReference>
<name>A0A8J2R386_9NEOP</name>
<dbReference type="EMBL" id="CAKASE010000081">
    <property type="protein sequence ID" value="CAG9582910.1"/>
    <property type="molecule type" value="Genomic_DNA"/>
</dbReference>
<dbReference type="AlphaFoldDB" id="A0A8J2R386"/>
<comment type="caution">
    <text evidence="2">The sequence shown here is derived from an EMBL/GenBank/DDBJ whole genome shotgun (WGS) entry which is preliminary data.</text>
</comment>
<feature type="compositionally biased region" description="Low complexity" evidence="1">
    <location>
        <begin position="62"/>
        <end position="71"/>
    </location>
</feature>
<sequence>MIVSGCRGFPPPTPRGAPPRVAAAAGRASGGAGLSRGRSVARCRPRGCAPTSARRPPPDRCLPPGGARPLAAHPPHPAAPAPPPAGPSIDSSCSVSAPCCVDTVEHLHSGHEGALSILSNLHSHPCSLPAALCYRILNILQQINTITTDSIFYQNV</sequence>
<feature type="region of interest" description="Disordered" evidence="1">
    <location>
        <begin position="1"/>
        <end position="89"/>
    </location>
</feature>
<reference evidence="2" key="1">
    <citation type="submission" date="2021-09" db="EMBL/GenBank/DDBJ databases">
        <authorList>
            <person name="Martin H S."/>
        </authorList>
    </citation>
    <scope>NUCLEOTIDE SEQUENCE</scope>
</reference>
<proteinExistence type="predicted"/>
<protein>
    <submittedName>
        <fullName evidence="2">(African queen) hypothetical protein</fullName>
    </submittedName>
</protein>
<keyword evidence="3" id="KW-1185">Reference proteome</keyword>
<evidence type="ECO:0000313" key="3">
    <source>
        <dbReference type="Proteomes" id="UP000789524"/>
    </source>
</evidence>
<gene>
    <name evidence="2" type="ORF">DCHRY22_LOCUS14399</name>
</gene>
<evidence type="ECO:0000256" key="1">
    <source>
        <dbReference type="SAM" id="MobiDB-lite"/>
    </source>
</evidence>
<feature type="compositionally biased region" description="Low complexity" evidence="1">
    <location>
        <begin position="18"/>
        <end position="27"/>
    </location>
</feature>
<evidence type="ECO:0000313" key="2">
    <source>
        <dbReference type="EMBL" id="CAG9582910.1"/>
    </source>
</evidence>
<feature type="compositionally biased region" description="Pro residues" evidence="1">
    <location>
        <begin position="72"/>
        <end position="86"/>
    </location>
</feature>
<organism evidence="2 3">
    <name type="scientific">Danaus chrysippus</name>
    <name type="common">African queen</name>
    <dbReference type="NCBI Taxonomy" id="151541"/>
    <lineage>
        <taxon>Eukaryota</taxon>
        <taxon>Metazoa</taxon>
        <taxon>Ecdysozoa</taxon>
        <taxon>Arthropoda</taxon>
        <taxon>Hexapoda</taxon>
        <taxon>Insecta</taxon>
        <taxon>Pterygota</taxon>
        <taxon>Neoptera</taxon>
        <taxon>Endopterygota</taxon>
        <taxon>Lepidoptera</taxon>
        <taxon>Glossata</taxon>
        <taxon>Ditrysia</taxon>
        <taxon>Papilionoidea</taxon>
        <taxon>Nymphalidae</taxon>
        <taxon>Danainae</taxon>
        <taxon>Danaini</taxon>
        <taxon>Danaina</taxon>
        <taxon>Danaus</taxon>
        <taxon>Anosia</taxon>
    </lineage>
</organism>
<accession>A0A8J2R386</accession>